<feature type="transmembrane region" description="Helical" evidence="1">
    <location>
        <begin position="297"/>
        <end position="315"/>
    </location>
</feature>
<protein>
    <submittedName>
        <fullName evidence="2">Solute carrier family 10 (Sodium/bile acid cotransporter), member 7</fullName>
    </submittedName>
</protein>
<keyword evidence="3" id="KW-1185">Reference proteome</keyword>
<feature type="transmembrane region" description="Helical" evidence="1">
    <location>
        <begin position="41"/>
        <end position="59"/>
    </location>
</feature>
<accession>A0A1N6IGY8</accession>
<dbReference type="Gene3D" id="1.20.1530.20">
    <property type="match status" value="1"/>
</dbReference>
<keyword evidence="1" id="KW-0812">Transmembrane</keyword>
<evidence type="ECO:0000313" key="2">
    <source>
        <dbReference type="EMBL" id="SIO31297.1"/>
    </source>
</evidence>
<dbReference type="PANTHER" id="PTHR18640:SF10">
    <property type="entry name" value="SODIUM_METABOLITE COTRANSPORTER BASS4, CHLOROPLASTIC-RELATED"/>
    <property type="match status" value="1"/>
</dbReference>
<reference evidence="3" key="1">
    <citation type="submission" date="2016-11" db="EMBL/GenBank/DDBJ databases">
        <authorList>
            <person name="Varghese N."/>
            <person name="Submissions S."/>
        </authorList>
    </citation>
    <scope>NUCLEOTIDE SEQUENCE [LARGE SCALE GENOMIC DNA]</scope>
    <source>
        <strain evidence="3">DSM 17456</strain>
    </source>
</reference>
<feature type="transmembrane region" description="Helical" evidence="1">
    <location>
        <begin position="199"/>
        <end position="216"/>
    </location>
</feature>
<dbReference type="OrthoDB" id="5465099at2"/>
<dbReference type="AlphaFoldDB" id="A0A1N6IGY8"/>
<feature type="transmembrane region" description="Helical" evidence="1">
    <location>
        <begin position="18"/>
        <end position="35"/>
    </location>
</feature>
<dbReference type="Proteomes" id="UP000184694">
    <property type="component" value="Unassembled WGS sequence"/>
</dbReference>
<name>A0A1N6IGY8_9BACT</name>
<feature type="transmembrane region" description="Helical" evidence="1">
    <location>
        <begin position="136"/>
        <end position="158"/>
    </location>
</feature>
<dbReference type="InterPro" id="IPR016833">
    <property type="entry name" value="Put_Na-Bile_cotransptr"/>
</dbReference>
<feature type="transmembrane region" description="Helical" evidence="1">
    <location>
        <begin position="164"/>
        <end position="187"/>
    </location>
</feature>
<evidence type="ECO:0000256" key="1">
    <source>
        <dbReference type="SAM" id="Phobius"/>
    </source>
</evidence>
<proteinExistence type="predicted"/>
<dbReference type="PANTHER" id="PTHR18640">
    <property type="entry name" value="SOLUTE CARRIER FAMILY 10 MEMBER 7"/>
    <property type="match status" value="1"/>
</dbReference>
<keyword evidence="1" id="KW-0472">Membrane</keyword>
<gene>
    <name evidence="2" type="ORF">SAMN02745161_2748</name>
</gene>
<dbReference type="InterPro" id="IPR038770">
    <property type="entry name" value="Na+/solute_symporter_sf"/>
</dbReference>
<dbReference type="RefSeq" id="WP_074217496.1">
    <property type="nucleotide sequence ID" value="NZ_FSRG01000006.1"/>
</dbReference>
<dbReference type="Pfam" id="PF13593">
    <property type="entry name" value="SBF_like"/>
    <property type="match status" value="1"/>
</dbReference>
<feature type="transmembrane region" description="Helical" evidence="1">
    <location>
        <begin position="236"/>
        <end position="255"/>
    </location>
</feature>
<dbReference type="EMBL" id="FSRG01000006">
    <property type="protein sequence ID" value="SIO31297.1"/>
    <property type="molecule type" value="Genomic_DNA"/>
</dbReference>
<sequence>MVPAAEFHRILQLGNRNLLLFAVSLAIAMGIRFPLSQEMLHAFNFTTPLVAIIFLAQGLNMNFSHANKIRTYLRIIIAGAILAVIAYPALAHTAASLFTLKDDLALGFILICCFPNSLEAAMAMSMNASGDRITAVVLLVGLSLIGIISIPLNIYIWIGETEQISASIVLTKIIGYIFIPITIGQLLRKVFPKLPDKTKTLSHYVPIFCLAALVYLSCSREAEVIRQLHLGDLIHTFFPCASLHLFVLITALVVGKHILHLPKADNRSFIFIISEKPMSLSVALWSVTYAASHPTSIFPILVFYIGQMVIDSFIISRMKLRDYLEQK</sequence>
<feature type="transmembrane region" description="Helical" evidence="1">
    <location>
        <begin position="267"/>
        <end position="291"/>
    </location>
</feature>
<organism evidence="2 3">
    <name type="scientific">Halodesulfovibrio marinisediminis DSM 17456</name>
    <dbReference type="NCBI Taxonomy" id="1121457"/>
    <lineage>
        <taxon>Bacteria</taxon>
        <taxon>Pseudomonadati</taxon>
        <taxon>Thermodesulfobacteriota</taxon>
        <taxon>Desulfovibrionia</taxon>
        <taxon>Desulfovibrionales</taxon>
        <taxon>Desulfovibrionaceae</taxon>
        <taxon>Halodesulfovibrio</taxon>
    </lineage>
</organism>
<evidence type="ECO:0000313" key="3">
    <source>
        <dbReference type="Proteomes" id="UP000184694"/>
    </source>
</evidence>
<feature type="transmembrane region" description="Helical" evidence="1">
    <location>
        <begin position="104"/>
        <end position="124"/>
    </location>
</feature>
<keyword evidence="1" id="KW-1133">Transmembrane helix</keyword>
<feature type="transmembrane region" description="Helical" evidence="1">
    <location>
        <begin position="71"/>
        <end position="92"/>
    </location>
</feature>